<dbReference type="CDD" id="cd00637">
    <property type="entry name" value="7tm_classA_rhodopsin-like"/>
    <property type="match status" value="1"/>
</dbReference>
<keyword evidence="3 8" id="KW-1133">Transmembrane helix</keyword>
<proteinExistence type="predicted"/>
<feature type="transmembrane region" description="Helical" evidence="8">
    <location>
        <begin position="243"/>
        <end position="260"/>
    </location>
</feature>
<dbReference type="PRINTS" id="PR00237">
    <property type="entry name" value="GPCRRHODOPSN"/>
</dbReference>
<dbReference type="InterPro" id="IPR000276">
    <property type="entry name" value="GPCR_Rhodpsn"/>
</dbReference>
<evidence type="ECO:0000259" key="9">
    <source>
        <dbReference type="PROSITE" id="PS50262"/>
    </source>
</evidence>
<dbReference type="PANTHER" id="PTHR24240">
    <property type="entry name" value="OPSIN"/>
    <property type="match status" value="1"/>
</dbReference>
<dbReference type="Proteomes" id="UP001159428">
    <property type="component" value="Unassembled WGS sequence"/>
</dbReference>
<evidence type="ECO:0000256" key="6">
    <source>
        <dbReference type="ARBA" id="ARBA00023170"/>
    </source>
</evidence>
<dbReference type="SUPFAM" id="SSF81321">
    <property type="entry name" value="Family A G protein-coupled receptor-like"/>
    <property type="match status" value="1"/>
</dbReference>
<gene>
    <name evidence="10" type="ORF">PMEA_00033012</name>
</gene>
<dbReference type="InterPro" id="IPR017452">
    <property type="entry name" value="GPCR_Rhodpsn_7TM"/>
</dbReference>
<dbReference type="EMBL" id="CALNXJ010000008">
    <property type="protein sequence ID" value="CAH3045945.1"/>
    <property type="molecule type" value="Genomic_DNA"/>
</dbReference>
<feature type="transmembrane region" description="Helical" evidence="8">
    <location>
        <begin position="140"/>
        <end position="160"/>
    </location>
</feature>
<dbReference type="PROSITE" id="PS50262">
    <property type="entry name" value="G_PROTEIN_RECEP_F1_2"/>
    <property type="match status" value="1"/>
</dbReference>
<dbReference type="InterPro" id="IPR050125">
    <property type="entry name" value="GPCR_opsins"/>
</dbReference>
<dbReference type="AlphaFoldDB" id="A0AAU9W5Z5"/>
<organism evidence="10 11">
    <name type="scientific">Pocillopora meandrina</name>
    <dbReference type="NCBI Taxonomy" id="46732"/>
    <lineage>
        <taxon>Eukaryota</taxon>
        <taxon>Metazoa</taxon>
        <taxon>Cnidaria</taxon>
        <taxon>Anthozoa</taxon>
        <taxon>Hexacorallia</taxon>
        <taxon>Scleractinia</taxon>
        <taxon>Astrocoeniina</taxon>
        <taxon>Pocilloporidae</taxon>
        <taxon>Pocillopora</taxon>
    </lineage>
</organism>
<evidence type="ECO:0000256" key="2">
    <source>
        <dbReference type="ARBA" id="ARBA00022692"/>
    </source>
</evidence>
<feature type="transmembrane region" description="Helical" evidence="8">
    <location>
        <begin position="61"/>
        <end position="81"/>
    </location>
</feature>
<accession>A0AAU9W5Z5</accession>
<evidence type="ECO:0000256" key="3">
    <source>
        <dbReference type="ARBA" id="ARBA00022989"/>
    </source>
</evidence>
<feature type="transmembrane region" description="Helical" evidence="8">
    <location>
        <begin position="101"/>
        <end position="119"/>
    </location>
</feature>
<dbReference type="GO" id="GO:0004930">
    <property type="term" value="F:G protein-coupled receptor activity"/>
    <property type="evidence" value="ECO:0007669"/>
    <property type="project" value="UniProtKB-KW"/>
</dbReference>
<comment type="subcellular location">
    <subcellularLocation>
        <location evidence="1">Membrane</location>
        <topology evidence="1">Multi-pass membrane protein</topology>
    </subcellularLocation>
</comment>
<protein>
    <recommendedName>
        <fullName evidence="9">G-protein coupled receptors family 1 profile domain-containing protein</fullName>
    </recommendedName>
</protein>
<name>A0AAU9W5Z5_9CNID</name>
<dbReference type="GO" id="GO:0016020">
    <property type="term" value="C:membrane"/>
    <property type="evidence" value="ECO:0007669"/>
    <property type="project" value="UniProtKB-SubCell"/>
</dbReference>
<comment type="caution">
    <text evidence="10">The sequence shown here is derived from an EMBL/GenBank/DDBJ whole genome shotgun (WGS) entry which is preliminary data.</text>
</comment>
<feature type="domain" description="G-protein coupled receptors family 1 profile" evidence="9">
    <location>
        <begin position="40"/>
        <end position="296"/>
    </location>
</feature>
<keyword evidence="7" id="KW-0807">Transducer</keyword>
<keyword evidence="2 8" id="KW-0812">Transmembrane</keyword>
<evidence type="ECO:0000256" key="4">
    <source>
        <dbReference type="ARBA" id="ARBA00023040"/>
    </source>
</evidence>
<keyword evidence="4" id="KW-0297">G-protein coupled receptor</keyword>
<dbReference type="Gene3D" id="1.20.1070.10">
    <property type="entry name" value="Rhodopsin 7-helix transmembrane proteins"/>
    <property type="match status" value="1"/>
</dbReference>
<evidence type="ECO:0000256" key="8">
    <source>
        <dbReference type="SAM" id="Phobius"/>
    </source>
</evidence>
<dbReference type="Pfam" id="PF00001">
    <property type="entry name" value="7tm_1"/>
    <property type="match status" value="1"/>
</dbReference>
<reference evidence="10 11" key="1">
    <citation type="submission" date="2022-05" db="EMBL/GenBank/DDBJ databases">
        <authorList>
            <consortium name="Genoscope - CEA"/>
            <person name="William W."/>
        </authorList>
    </citation>
    <scope>NUCLEOTIDE SEQUENCE [LARGE SCALE GENOMIC DNA]</scope>
</reference>
<feature type="transmembrane region" description="Helical" evidence="8">
    <location>
        <begin position="188"/>
        <end position="208"/>
    </location>
</feature>
<evidence type="ECO:0000256" key="7">
    <source>
        <dbReference type="ARBA" id="ARBA00023224"/>
    </source>
</evidence>
<evidence type="ECO:0000256" key="5">
    <source>
        <dbReference type="ARBA" id="ARBA00023136"/>
    </source>
</evidence>
<evidence type="ECO:0000313" key="11">
    <source>
        <dbReference type="Proteomes" id="UP001159428"/>
    </source>
</evidence>
<feature type="transmembrane region" description="Helical" evidence="8">
    <location>
        <begin position="28"/>
        <end position="49"/>
    </location>
</feature>
<sequence>MCAHQEASSDLHTALRNRCTETVVTESSITGCLIIAGFLSGLIVCSAIYRNVRLRYTIHIYILSYAIIDLVTSLLVMPFTLGALIKGEWVSSESACQFQGYAISVLGIFTVLTMTLTAFDRYMASSRLSQYWTFFKQRHICIVLAVFWLFSSAIPLSSTLDRNDFVFHPGYGVCRSEAKNETYLRASILKIVIFIVPSVVIAICFYRAKLNIQRRFKDPKLWAQEGRMENLNAWKDEENKTKLLAAFILGTLFFWVPGYACDVADAFTNEKFLPRSIYLLSTFLFNVSHCVKPLIIAAIDGDFATEFKRILKFRKIRRVVDVNVQGNKLGGDPKFMPETRKYYCQTEEDDDANLTKANESNV</sequence>
<keyword evidence="5 8" id="KW-0472">Membrane</keyword>
<keyword evidence="11" id="KW-1185">Reference proteome</keyword>
<evidence type="ECO:0000256" key="1">
    <source>
        <dbReference type="ARBA" id="ARBA00004141"/>
    </source>
</evidence>
<evidence type="ECO:0000313" key="10">
    <source>
        <dbReference type="EMBL" id="CAH3045945.1"/>
    </source>
</evidence>
<keyword evidence="6" id="KW-0675">Receptor</keyword>